<keyword evidence="2" id="KW-0408">Iron</keyword>
<dbReference type="InterPro" id="IPR027443">
    <property type="entry name" value="IPNS-like_sf"/>
</dbReference>
<dbReference type="STRING" id="1325734.A0A428NIC3"/>
<name>A0A428NIC3_9HYPO</name>
<reference evidence="4 5" key="1">
    <citation type="submission" date="2017-06" db="EMBL/GenBank/DDBJ databases">
        <title>Comparative genomic analysis of Ambrosia Fusariam Clade fungi.</title>
        <authorList>
            <person name="Stajich J.E."/>
            <person name="Carrillo J."/>
            <person name="Kijimoto T."/>
            <person name="Eskalen A."/>
            <person name="O'Donnell K."/>
            <person name="Kasson M."/>
        </authorList>
    </citation>
    <scope>NUCLEOTIDE SEQUENCE [LARGE SCALE GENOMIC DNA]</scope>
    <source>
        <strain evidence="4 5">NRRL62584</strain>
    </source>
</reference>
<keyword evidence="2" id="KW-0560">Oxidoreductase</keyword>
<dbReference type="Gene3D" id="2.60.120.330">
    <property type="entry name" value="B-lactam Antibiotic, Isopenicillin N Synthase, Chain"/>
    <property type="match status" value="1"/>
</dbReference>
<evidence type="ECO:0000313" key="4">
    <source>
        <dbReference type="EMBL" id="RSL40547.1"/>
    </source>
</evidence>
<evidence type="ECO:0000313" key="5">
    <source>
        <dbReference type="Proteomes" id="UP000288168"/>
    </source>
</evidence>
<accession>A0A428NIC3</accession>
<comment type="caution">
    <text evidence="4">The sequence shown here is derived from an EMBL/GenBank/DDBJ whole genome shotgun (WGS) entry which is preliminary data.</text>
</comment>
<dbReference type="AlphaFoldDB" id="A0A428NIC3"/>
<feature type="domain" description="Fe2OG dioxygenase" evidence="3">
    <location>
        <begin position="83"/>
        <end position="204"/>
    </location>
</feature>
<dbReference type="Proteomes" id="UP000288168">
    <property type="component" value="Unassembled WGS sequence"/>
</dbReference>
<dbReference type="EMBL" id="NKCI01000490">
    <property type="protein sequence ID" value="RSL40547.1"/>
    <property type="molecule type" value="Genomic_DNA"/>
</dbReference>
<protein>
    <recommendedName>
        <fullName evidence="3">Fe2OG dioxygenase domain-containing protein</fullName>
    </recommendedName>
</protein>
<evidence type="ECO:0000259" key="3">
    <source>
        <dbReference type="PROSITE" id="PS51471"/>
    </source>
</evidence>
<proteinExistence type="inferred from homology"/>
<dbReference type="InterPro" id="IPR044861">
    <property type="entry name" value="IPNS-like_FE2OG_OXY"/>
</dbReference>
<dbReference type="GO" id="GO:0016491">
    <property type="term" value="F:oxidoreductase activity"/>
    <property type="evidence" value="ECO:0007669"/>
    <property type="project" value="UniProtKB-KW"/>
</dbReference>
<organism evidence="4 5">
    <name type="scientific">Fusarium duplospermum</name>
    <dbReference type="NCBI Taxonomy" id="1325734"/>
    <lineage>
        <taxon>Eukaryota</taxon>
        <taxon>Fungi</taxon>
        <taxon>Dikarya</taxon>
        <taxon>Ascomycota</taxon>
        <taxon>Pezizomycotina</taxon>
        <taxon>Sordariomycetes</taxon>
        <taxon>Hypocreomycetidae</taxon>
        <taxon>Hypocreales</taxon>
        <taxon>Nectriaceae</taxon>
        <taxon>Fusarium</taxon>
        <taxon>Fusarium solani species complex</taxon>
    </lineage>
</organism>
<dbReference type="PANTHER" id="PTHR47990">
    <property type="entry name" value="2-OXOGLUTARATE (2OG) AND FE(II)-DEPENDENT OXYGENASE SUPERFAMILY PROTEIN-RELATED"/>
    <property type="match status" value="1"/>
</dbReference>
<dbReference type="SUPFAM" id="SSF51197">
    <property type="entry name" value="Clavaminate synthase-like"/>
    <property type="match status" value="1"/>
</dbReference>
<dbReference type="GO" id="GO:0046872">
    <property type="term" value="F:metal ion binding"/>
    <property type="evidence" value="ECO:0007669"/>
    <property type="project" value="UniProtKB-KW"/>
</dbReference>
<evidence type="ECO:0000256" key="1">
    <source>
        <dbReference type="ARBA" id="ARBA00008056"/>
    </source>
</evidence>
<keyword evidence="5" id="KW-1185">Reference proteome</keyword>
<dbReference type="Pfam" id="PF03171">
    <property type="entry name" value="2OG-FeII_Oxy"/>
    <property type="match status" value="1"/>
</dbReference>
<evidence type="ECO:0000256" key="2">
    <source>
        <dbReference type="RuleBase" id="RU003682"/>
    </source>
</evidence>
<gene>
    <name evidence="4" type="ORF">CEP54_016092</name>
</gene>
<dbReference type="OrthoDB" id="288590at2759"/>
<dbReference type="InterPro" id="IPR050231">
    <property type="entry name" value="Iron_ascorbate_oxido_reductase"/>
</dbReference>
<dbReference type="PROSITE" id="PS51471">
    <property type="entry name" value="FE2OG_OXY"/>
    <property type="match status" value="1"/>
</dbReference>
<comment type="similarity">
    <text evidence="1 2">Belongs to the iron/ascorbate-dependent oxidoreductase family.</text>
</comment>
<dbReference type="InterPro" id="IPR005123">
    <property type="entry name" value="Oxoglu/Fe-dep_dioxygenase_dom"/>
</dbReference>
<keyword evidence="2" id="KW-0479">Metal-binding</keyword>
<sequence length="253" mass="28022">MQKNGSQFGYKEAGTVKLTDRDRRPDTTEFFNVGKDHLFGFTESWPYLKIIEDSNQLLRDFTKDVHQAALTVLRVLASHSNIPEDSFADLNRFEEASGSHVRITKKTAHPGFPDGIGLPSHTDFGSVTVLFNWLGGLQIESRTPGCVGEWEFVRPVPGHAVINLGDAMVKFTNGTLKSAKHRVVPVPGAQGELDRISVVYFIRPADATLMKPLAEFEQGNHVKVGGKVSVGDDDSRVFTAVEWLERRKAQMAS</sequence>